<keyword evidence="5" id="KW-1185">Reference proteome</keyword>
<comment type="caution">
    <text evidence="4">The sequence shown here is derived from an EMBL/GenBank/DDBJ whole genome shotgun (WGS) entry which is preliminary data.</text>
</comment>
<feature type="compositionally biased region" description="Low complexity" evidence="2">
    <location>
        <begin position="848"/>
        <end position="859"/>
    </location>
</feature>
<feature type="compositionally biased region" description="Basic residues" evidence="2">
    <location>
        <begin position="871"/>
        <end position="884"/>
    </location>
</feature>
<dbReference type="InterPro" id="IPR011010">
    <property type="entry name" value="DNA_brk_join_enz"/>
</dbReference>
<sequence>MTAPSLLPQQDARTGRDRLEVLTALISGPEFDPALRGGVLKIPPTHPVYPWSCTVVDCARSRWRRYAMCSVHAGQWQEAEARGMSRAQFLRTAEPLSATEMPEAMMCRICPQRPAFSLQLVLCFRPRNRWLSHLKRHPGGGEGEFERWLADQPSLPGYGECRADVCDELAASPLGLCGAHERGYIRAGRPGGAKLPKNFFATYERRDRPVPVICGDAVAFRAWCRAQLPVHRTGTVNLRGLRPLLQAEVQWGMHVHGLQPVAVCHLTWIQSLADECQRRDVNSLAGLEASVFRRAYHQRMVQEMQQALRKIYFTPSDTRDAGYIETEHFGVRFPHRSSYVDLTCISQRWLRDLLWDHIADVLRSPTCPRSAQPVDFVRRAGAELSAFLEAETPGGGHDPTVLRGEHVHRFVADLRNRERLGLAFRGQARLDGKRAKVTENSRRLVFNYGRALLRGALDSGSGEQTGLDRAFIAAMPAGGPGTPRSRNPFPDEVARALADEANLQQLAAGYDPHDRGLRDMWETIIVTGRRASEVIQLRLDCVGRYGGLPLLWHDQTKVGNLNAAVRIPDHLLDRLEERRQKTLAHYADRHAGRPPTPAERAHLALFPTDILNPDGRRALSYTWFHTGFRSWLAELDLGGHYVAHQARHTLATRLLRHGASLTHIRRYLGQVSDRMAEHYVHLTQSDLDNVLQHVWVAGPGAAHPGKLLTSDTTPLTREQAQALAIDLSRRSTPAEGGFCTFQPVVEGGACPFSLDCHNCDRSSCPARTCSTGVASASSGCCWPRVPRTTPPPTTSIATSSPPPAPSTAWKGPWPALASSTTPSPWTCANPRTTSTACGPPPSAPPTSPTRAATSRTSTAIHAQPRETTPNRKPHEHRRHSRTPHRGGPGRPPPQDRSRP</sequence>
<evidence type="ECO:0000313" key="5">
    <source>
        <dbReference type="Proteomes" id="UP001180737"/>
    </source>
</evidence>
<dbReference type="PANTHER" id="PTHR30349">
    <property type="entry name" value="PHAGE INTEGRASE-RELATED"/>
    <property type="match status" value="1"/>
</dbReference>
<evidence type="ECO:0000313" key="4">
    <source>
        <dbReference type="EMBL" id="MDT0567726.1"/>
    </source>
</evidence>
<evidence type="ECO:0000259" key="3">
    <source>
        <dbReference type="PROSITE" id="PS51898"/>
    </source>
</evidence>
<dbReference type="PROSITE" id="PS51898">
    <property type="entry name" value="TYR_RECOMBINASE"/>
    <property type="match status" value="1"/>
</dbReference>
<dbReference type="InterPro" id="IPR013762">
    <property type="entry name" value="Integrase-like_cat_sf"/>
</dbReference>
<proteinExistence type="predicted"/>
<gene>
    <name evidence="4" type="ORF">RM704_09630</name>
</gene>
<dbReference type="PANTHER" id="PTHR30349:SF64">
    <property type="entry name" value="PROPHAGE INTEGRASE INTD-RELATED"/>
    <property type="match status" value="1"/>
</dbReference>
<organism evidence="4 5">
    <name type="scientific">Streptomyces gottesmaniae</name>
    <dbReference type="NCBI Taxonomy" id="3075518"/>
    <lineage>
        <taxon>Bacteria</taxon>
        <taxon>Bacillati</taxon>
        <taxon>Actinomycetota</taxon>
        <taxon>Actinomycetes</taxon>
        <taxon>Kitasatosporales</taxon>
        <taxon>Streptomycetaceae</taxon>
        <taxon>Streptomyces</taxon>
    </lineage>
</organism>
<dbReference type="InterPro" id="IPR050090">
    <property type="entry name" value="Tyrosine_recombinase_XerCD"/>
</dbReference>
<accession>A0ABU2YUR4</accession>
<dbReference type="EMBL" id="JAVRFJ010000006">
    <property type="protein sequence ID" value="MDT0567726.1"/>
    <property type="molecule type" value="Genomic_DNA"/>
</dbReference>
<dbReference type="Pfam" id="PF00589">
    <property type="entry name" value="Phage_integrase"/>
    <property type="match status" value="1"/>
</dbReference>
<dbReference type="SUPFAM" id="SSF56349">
    <property type="entry name" value="DNA breaking-rejoining enzymes"/>
    <property type="match status" value="1"/>
</dbReference>
<reference evidence="4" key="1">
    <citation type="submission" date="2024-05" db="EMBL/GenBank/DDBJ databases">
        <title>30 novel species of actinomycetes from the DSMZ collection.</title>
        <authorList>
            <person name="Nouioui I."/>
        </authorList>
    </citation>
    <scope>NUCLEOTIDE SEQUENCE</scope>
    <source>
        <strain evidence="4">DSM 3412</strain>
    </source>
</reference>
<feature type="region of interest" description="Disordered" evidence="2">
    <location>
        <begin position="791"/>
        <end position="899"/>
    </location>
</feature>
<dbReference type="RefSeq" id="WP_311590485.1">
    <property type="nucleotide sequence ID" value="NZ_JAVRFJ010000006.1"/>
</dbReference>
<evidence type="ECO:0000256" key="2">
    <source>
        <dbReference type="SAM" id="MobiDB-lite"/>
    </source>
</evidence>
<dbReference type="Gene3D" id="1.10.443.10">
    <property type="entry name" value="Intergrase catalytic core"/>
    <property type="match status" value="1"/>
</dbReference>
<keyword evidence="1" id="KW-0233">DNA recombination</keyword>
<feature type="compositionally biased region" description="Pro residues" evidence="2">
    <location>
        <begin position="838"/>
        <end position="847"/>
    </location>
</feature>
<feature type="compositionally biased region" description="Polar residues" evidence="2">
    <location>
        <begin position="817"/>
        <end position="831"/>
    </location>
</feature>
<evidence type="ECO:0000256" key="1">
    <source>
        <dbReference type="ARBA" id="ARBA00023172"/>
    </source>
</evidence>
<name>A0ABU2YUR4_9ACTN</name>
<protein>
    <submittedName>
        <fullName evidence="4">Site-specific integrase</fullName>
    </submittedName>
</protein>
<feature type="domain" description="Tyr recombinase" evidence="3">
    <location>
        <begin position="488"/>
        <end position="692"/>
    </location>
</feature>
<dbReference type="CDD" id="cd00397">
    <property type="entry name" value="DNA_BRE_C"/>
    <property type="match status" value="1"/>
</dbReference>
<dbReference type="Proteomes" id="UP001180737">
    <property type="component" value="Unassembled WGS sequence"/>
</dbReference>
<dbReference type="InterPro" id="IPR002104">
    <property type="entry name" value="Integrase_catalytic"/>
</dbReference>